<proteinExistence type="predicted"/>
<keyword evidence="2" id="KW-1185">Reference proteome</keyword>
<dbReference type="EMBL" id="CM045772">
    <property type="protein sequence ID" value="KAI7986129.1"/>
    <property type="molecule type" value="Genomic_DNA"/>
</dbReference>
<name>A0ACC0FCE9_9ERIC</name>
<evidence type="ECO:0000313" key="1">
    <source>
        <dbReference type="EMBL" id="KAI7986129.1"/>
    </source>
</evidence>
<gene>
    <name evidence="1" type="ORF">LOK49_LG14G01875</name>
</gene>
<sequence length="316" mass="35399">MLPCESSHAYKSMHWGYKASPVKLFRERELRTSKEELVIGNMTTHGASALTFTTGLNSSDLSNPDNNPFRLSGSSHPYKPHLRMDHPEVGLGILNTLTDHHTTKPLSGVLFEPSKSKNIVFGPQVKNMNMNMSFKSSPGTPPVPRSNMVPPPLIVGSSGAYEVGEPSGSVPIRVRVFKDYNSTLVISHPPFPKMTHDFDDCVLGCNPCKFLDFLGGERPVRQRNHQVDNFYNSSTSSYPLSQYFLRMCFTCKRQLKPGKDIYIYRGEQSFCSEECRFEEMLAERMAKAANKNSNPKSYPALNQNGSIFFLDNTTPS</sequence>
<dbReference type="Proteomes" id="UP001060215">
    <property type="component" value="Chromosome 15"/>
</dbReference>
<accession>A0ACC0FCE9</accession>
<comment type="caution">
    <text evidence="1">The sequence shown here is derived from an EMBL/GenBank/DDBJ whole genome shotgun (WGS) entry which is preliminary data.</text>
</comment>
<organism evidence="1 2">
    <name type="scientific">Camellia lanceoleosa</name>
    <dbReference type="NCBI Taxonomy" id="1840588"/>
    <lineage>
        <taxon>Eukaryota</taxon>
        <taxon>Viridiplantae</taxon>
        <taxon>Streptophyta</taxon>
        <taxon>Embryophyta</taxon>
        <taxon>Tracheophyta</taxon>
        <taxon>Spermatophyta</taxon>
        <taxon>Magnoliopsida</taxon>
        <taxon>eudicotyledons</taxon>
        <taxon>Gunneridae</taxon>
        <taxon>Pentapetalae</taxon>
        <taxon>asterids</taxon>
        <taxon>Ericales</taxon>
        <taxon>Theaceae</taxon>
        <taxon>Camellia</taxon>
    </lineage>
</organism>
<reference evidence="1 2" key="1">
    <citation type="journal article" date="2022" name="Plant J.">
        <title>Chromosome-level genome of Camellia lanceoleosa provides a valuable resource for understanding genome evolution and self-incompatibility.</title>
        <authorList>
            <person name="Gong W."/>
            <person name="Xiao S."/>
            <person name="Wang L."/>
            <person name="Liao Z."/>
            <person name="Chang Y."/>
            <person name="Mo W."/>
            <person name="Hu G."/>
            <person name="Li W."/>
            <person name="Zhao G."/>
            <person name="Zhu H."/>
            <person name="Hu X."/>
            <person name="Ji K."/>
            <person name="Xiang X."/>
            <person name="Song Q."/>
            <person name="Yuan D."/>
            <person name="Jin S."/>
            <person name="Zhang L."/>
        </authorList>
    </citation>
    <scope>NUCLEOTIDE SEQUENCE [LARGE SCALE GENOMIC DNA]</scope>
    <source>
        <strain evidence="1">SQ_2022a</strain>
    </source>
</reference>
<protein>
    <submittedName>
        <fullName evidence="1">Protein MARD1</fullName>
    </submittedName>
</protein>
<evidence type="ECO:0000313" key="2">
    <source>
        <dbReference type="Proteomes" id="UP001060215"/>
    </source>
</evidence>